<evidence type="ECO:0000313" key="1">
    <source>
        <dbReference type="EMBL" id="SVD26477.1"/>
    </source>
</evidence>
<evidence type="ECO:0008006" key="2">
    <source>
        <dbReference type="Google" id="ProtNLM"/>
    </source>
</evidence>
<dbReference type="Pfam" id="PF08811">
    <property type="entry name" value="DUF1800"/>
    <property type="match status" value="1"/>
</dbReference>
<dbReference type="InterPro" id="IPR014917">
    <property type="entry name" value="DUF1800"/>
</dbReference>
<reference evidence="1" key="1">
    <citation type="submission" date="2018-05" db="EMBL/GenBank/DDBJ databases">
        <authorList>
            <person name="Lanie J.A."/>
            <person name="Ng W.-L."/>
            <person name="Kazmierczak K.M."/>
            <person name="Andrzejewski T.M."/>
            <person name="Davidsen T.M."/>
            <person name="Wayne K.J."/>
            <person name="Tettelin H."/>
            <person name="Glass J.I."/>
            <person name="Rusch D."/>
            <person name="Podicherti R."/>
            <person name="Tsui H.-C.T."/>
            <person name="Winkler M.E."/>
        </authorList>
    </citation>
    <scope>NUCLEOTIDE SEQUENCE</scope>
</reference>
<sequence length="234" mass="26359">MKQPATSNFIARHLYNFFVADEPQVPAWPFKNPRDPDAVEILAQTLVENDYEIKPVLRILFNSSFFKEALYQKVRSPAEVVANTLRFVDDMRGPDPRWGEMPLETGYMGQILMDPPSVEGWHTGKEWINSGAFINRVNFVADRIKDITLPGIQDVIRRISESNGSAMSPSELVDQCLDMMGPLTVDPETHDELLEQAGYSAPISWSSKEEYAASSRLVSDIMALIAGTREYQMG</sequence>
<dbReference type="AlphaFoldDB" id="A0A382TXT9"/>
<name>A0A382TXT9_9ZZZZ</name>
<organism evidence="1">
    <name type="scientific">marine metagenome</name>
    <dbReference type="NCBI Taxonomy" id="408172"/>
    <lineage>
        <taxon>unclassified sequences</taxon>
        <taxon>metagenomes</taxon>
        <taxon>ecological metagenomes</taxon>
    </lineage>
</organism>
<proteinExistence type="predicted"/>
<gene>
    <name evidence="1" type="ORF">METZ01_LOCUS379331</name>
</gene>
<accession>A0A382TXT9</accession>
<dbReference type="EMBL" id="UINC01139739">
    <property type="protein sequence ID" value="SVD26477.1"/>
    <property type="molecule type" value="Genomic_DNA"/>
</dbReference>
<protein>
    <recommendedName>
        <fullName evidence="2">DUF1800 domain-containing protein</fullName>
    </recommendedName>
</protein>